<dbReference type="AlphaFoldDB" id="A0A8J5BT90"/>
<dbReference type="PANTHER" id="PTHR12565:SF184">
    <property type="entry name" value="BHLH TRANSCRIPTION FACTOR"/>
    <property type="match status" value="1"/>
</dbReference>
<feature type="compositionally biased region" description="Polar residues" evidence="3">
    <location>
        <begin position="81"/>
        <end position="97"/>
    </location>
</feature>
<dbReference type="InterPro" id="IPR024097">
    <property type="entry name" value="bHLH_ZIP_TF"/>
</dbReference>
<proteinExistence type="predicted"/>
<protein>
    <submittedName>
        <fullName evidence="4">Uncharacterized protein</fullName>
    </submittedName>
</protein>
<evidence type="ECO:0000313" key="4">
    <source>
        <dbReference type="EMBL" id="KAG6466725.1"/>
    </source>
</evidence>
<dbReference type="Proteomes" id="UP000734854">
    <property type="component" value="Unassembled WGS sequence"/>
</dbReference>
<gene>
    <name evidence="4" type="ORF">ZIOFF_075448</name>
</gene>
<keyword evidence="5" id="KW-1185">Reference proteome</keyword>
<evidence type="ECO:0000256" key="1">
    <source>
        <dbReference type="ARBA" id="ARBA00004123"/>
    </source>
</evidence>
<dbReference type="GO" id="GO:0003700">
    <property type="term" value="F:DNA-binding transcription factor activity"/>
    <property type="evidence" value="ECO:0007669"/>
    <property type="project" value="TreeGrafter"/>
</dbReference>
<sequence length="293" mass="32421">MSTSPDGPLGQCSAYLLRLIGLSLGLSASLPTSHLACLLAHRPLARSDALFEEDETSTKRCRWMVKKKSETELVKPKEQQSDGNCTQNQGKSNNSKSPELERITSMSGQEEAKQQTVIALLRWYEEATISIFSVNRHIVTGKAVMLDEIINYVQSFQHQVEFLLLKLATVNPQLDFNNMASFIPKDVICGTMPNLVCSMETSEVSVAYISQPQHGNSIHYVFPNGMVTQSAIDMLDTTFHQNLSTHHHPLIVSGSSQVGAFWEDDLQNVTSCGHMAQLVDEDERLGSSVVLPL</sequence>
<keyword evidence="2" id="KW-0539">Nucleus</keyword>
<dbReference type="GO" id="GO:0005634">
    <property type="term" value="C:nucleus"/>
    <property type="evidence" value="ECO:0007669"/>
    <property type="project" value="UniProtKB-SubCell"/>
</dbReference>
<feature type="region of interest" description="Disordered" evidence="3">
    <location>
        <begin position="72"/>
        <end position="108"/>
    </location>
</feature>
<dbReference type="EMBL" id="JACMSC010000127">
    <property type="protein sequence ID" value="KAG6466725.1"/>
    <property type="molecule type" value="Genomic_DNA"/>
</dbReference>
<dbReference type="PANTHER" id="PTHR12565">
    <property type="entry name" value="STEROL REGULATORY ELEMENT-BINDING PROTEIN"/>
    <property type="match status" value="1"/>
</dbReference>
<evidence type="ECO:0000313" key="5">
    <source>
        <dbReference type="Proteomes" id="UP000734854"/>
    </source>
</evidence>
<evidence type="ECO:0000256" key="2">
    <source>
        <dbReference type="ARBA" id="ARBA00023242"/>
    </source>
</evidence>
<name>A0A8J5BT90_ZINOF</name>
<comment type="subcellular location">
    <subcellularLocation>
        <location evidence="1">Nucleus</location>
    </subcellularLocation>
</comment>
<organism evidence="4 5">
    <name type="scientific">Zingiber officinale</name>
    <name type="common">Ginger</name>
    <name type="synonym">Amomum zingiber</name>
    <dbReference type="NCBI Taxonomy" id="94328"/>
    <lineage>
        <taxon>Eukaryota</taxon>
        <taxon>Viridiplantae</taxon>
        <taxon>Streptophyta</taxon>
        <taxon>Embryophyta</taxon>
        <taxon>Tracheophyta</taxon>
        <taxon>Spermatophyta</taxon>
        <taxon>Magnoliopsida</taxon>
        <taxon>Liliopsida</taxon>
        <taxon>Zingiberales</taxon>
        <taxon>Zingiberaceae</taxon>
        <taxon>Zingiber</taxon>
    </lineage>
</organism>
<comment type="caution">
    <text evidence="4">The sequence shown here is derived from an EMBL/GenBank/DDBJ whole genome shotgun (WGS) entry which is preliminary data.</text>
</comment>
<accession>A0A8J5BT90</accession>
<evidence type="ECO:0000256" key="3">
    <source>
        <dbReference type="SAM" id="MobiDB-lite"/>
    </source>
</evidence>
<reference evidence="4 5" key="1">
    <citation type="submission" date="2020-08" db="EMBL/GenBank/DDBJ databases">
        <title>Plant Genome Project.</title>
        <authorList>
            <person name="Zhang R.-G."/>
        </authorList>
    </citation>
    <scope>NUCLEOTIDE SEQUENCE [LARGE SCALE GENOMIC DNA]</scope>
    <source>
        <tissue evidence="4">Rhizome</tissue>
    </source>
</reference>